<dbReference type="GO" id="GO:0043531">
    <property type="term" value="F:ADP binding"/>
    <property type="evidence" value="ECO:0007669"/>
    <property type="project" value="InterPro"/>
</dbReference>
<dbReference type="Pfam" id="PF00931">
    <property type="entry name" value="NB-ARC"/>
    <property type="match status" value="1"/>
</dbReference>
<dbReference type="InterPro" id="IPR042197">
    <property type="entry name" value="Apaf_helical"/>
</dbReference>
<dbReference type="Proteomes" id="UP000000226">
    <property type="component" value="Chromosome 1"/>
</dbReference>
<protein>
    <submittedName>
        <fullName evidence="9">Uncharacterized protein</fullName>
    </submittedName>
</protein>
<gene>
    <name evidence="9" type="ORF">PHAVU_001G133000g</name>
</gene>
<evidence type="ECO:0000256" key="3">
    <source>
        <dbReference type="ARBA" id="ARBA00022821"/>
    </source>
</evidence>
<dbReference type="STRING" id="3885.V7CVR9"/>
<keyword evidence="10" id="KW-1185">Reference proteome</keyword>
<dbReference type="Gene3D" id="3.40.50.300">
    <property type="entry name" value="P-loop containing nucleotide triphosphate hydrolases"/>
    <property type="match status" value="1"/>
</dbReference>
<dbReference type="Gene3D" id="1.10.10.10">
    <property type="entry name" value="Winged helix-like DNA-binding domain superfamily/Winged helix DNA-binding domain"/>
    <property type="match status" value="1"/>
</dbReference>
<evidence type="ECO:0000256" key="2">
    <source>
        <dbReference type="ARBA" id="ARBA00022741"/>
    </source>
</evidence>
<dbReference type="CDD" id="cd14798">
    <property type="entry name" value="RX-CC_like"/>
    <property type="match status" value="1"/>
</dbReference>
<keyword evidence="1" id="KW-0677">Repeat</keyword>
<dbReference type="InterPro" id="IPR055414">
    <property type="entry name" value="LRR_R13L4/SHOC2-like"/>
</dbReference>
<dbReference type="AlphaFoldDB" id="V7CVR9"/>
<keyword evidence="3" id="KW-0611">Plant defense</keyword>
<dbReference type="InterPro" id="IPR041118">
    <property type="entry name" value="Rx_N"/>
</dbReference>
<dbReference type="GO" id="GO:0051707">
    <property type="term" value="P:response to other organism"/>
    <property type="evidence" value="ECO:0007669"/>
    <property type="project" value="UniProtKB-ARBA"/>
</dbReference>
<dbReference type="InterPro" id="IPR027417">
    <property type="entry name" value="P-loop_NTPase"/>
</dbReference>
<evidence type="ECO:0000313" key="10">
    <source>
        <dbReference type="Proteomes" id="UP000000226"/>
    </source>
</evidence>
<dbReference type="Pfam" id="PF18052">
    <property type="entry name" value="Rx_N"/>
    <property type="match status" value="1"/>
</dbReference>
<dbReference type="Gramene" id="ESW34199">
    <property type="protein sequence ID" value="ESW34199"/>
    <property type="gene ID" value="PHAVU_001G133000g"/>
</dbReference>
<dbReference type="GO" id="GO:0005524">
    <property type="term" value="F:ATP binding"/>
    <property type="evidence" value="ECO:0007669"/>
    <property type="project" value="UniProtKB-KW"/>
</dbReference>
<dbReference type="InterPro" id="IPR002182">
    <property type="entry name" value="NB-ARC"/>
</dbReference>
<feature type="domain" description="Disease resistance R13L4/SHOC-2-like LRR" evidence="8">
    <location>
        <begin position="580"/>
        <end position="768"/>
    </location>
</feature>
<dbReference type="PANTHER" id="PTHR36766">
    <property type="entry name" value="PLANT BROAD-SPECTRUM MILDEW RESISTANCE PROTEIN RPW8"/>
    <property type="match status" value="1"/>
</dbReference>
<dbReference type="InterPro" id="IPR036388">
    <property type="entry name" value="WH-like_DNA-bd_sf"/>
</dbReference>
<dbReference type="eggNOG" id="KOG4658">
    <property type="taxonomic scope" value="Eukaryota"/>
</dbReference>
<name>V7CVR9_PHAVU</name>
<dbReference type="PRINTS" id="PR00364">
    <property type="entry name" value="DISEASERSIST"/>
</dbReference>
<feature type="domain" description="NB-ARC" evidence="5">
    <location>
        <begin position="194"/>
        <end position="358"/>
    </location>
</feature>
<dbReference type="InterPro" id="IPR032675">
    <property type="entry name" value="LRR_dom_sf"/>
</dbReference>
<dbReference type="Gene3D" id="1.20.5.4130">
    <property type="match status" value="1"/>
</dbReference>
<dbReference type="Gene3D" id="1.10.8.430">
    <property type="entry name" value="Helical domain of apoptotic protease-activating factors"/>
    <property type="match status" value="1"/>
</dbReference>
<dbReference type="EMBL" id="CM002288">
    <property type="protein sequence ID" value="ESW34199.1"/>
    <property type="molecule type" value="Genomic_DNA"/>
</dbReference>
<evidence type="ECO:0000256" key="1">
    <source>
        <dbReference type="ARBA" id="ARBA00022737"/>
    </source>
</evidence>
<dbReference type="Gene3D" id="3.80.10.10">
    <property type="entry name" value="Ribonuclease Inhibitor"/>
    <property type="match status" value="2"/>
</dbReference>
<proteinExistence type="predicted"/>
<dbReference type="Pfam" id="PF23559">
    <property type="entry name" value="WHD_DRP"/>
    <property type="match status" value="1"/>
</dbReference>
<evidence type="ECO:0000259" key="5">
    <source>
        <dbReference type="Pfam" id="PF00931"/>
    </source>
</evidence>
<evidence type="ECO:0000259" key="6">
    <source>
        <dbReference type="Pfam" id="PF18052"/>
    </source>
</evidence>
<dbReference type="Pfam" id="PF23598">
    <property type="entry name" value="LRR_14"/>
    <property type="match status" value="1"/>
</dbReference>
<dbReference type="SUPFAM" id="SSF52540">
    <property type="entry name" value="P-loop containing nucleoside triphosphate hydrolases"/>
    <property type="match status" value="1"/>
</dbReference>
<dbReference type="InterPro" id="IPR058922">
    <property type="entry name" value="WHD_DRP"/>
</dbReference>
<sequence>MAEYFVFDIAESLLRKLASFVCEEASRVYDVYEDIIGIKDTLSIVKGVLLDAEHKKEQRHGLREWLRQIQNVCLDAEDVLDGLECQNLRKQVLKASGSTRMKVDHLFSSSNSLVFRFRMAHQIKHVRRRFDKIAADGNKFGLERIEVDHRLVQRRDMSYSHVDASGVIGRESDREEIIKLLMQPHPHGDGYGDQSVCVVPIVGIGGLGKTTLAKLVFNDKRIDDLFPLKMWVCISDDFDIRQIIIKIINSASASAPSIALAHQENINRLDIEQLQSRLRLKLSGQKYLLVLDDIWNDDRAKWIELKDLIKVGAVGSKIVVTTRSNSIASMVGTVPSYVLEGLSMENCFSLFVKWAFKEGEGKNYPYLLEIGKEIVKKCRGVPLAVRSLGSSLFLIVDLERWEFVRYHEIWKIKQNKDDILPALKLSYDQMPSYLRHIFAFFSLYPKDYGFSSAEIVILWESLGLLQSPVGNRKLENIARQYIDELQARSLLEDFEDFGHYYYFKVHDLVHDLALYVAKEELLMVNSLTRYIPEQIRHFSVVDNDSLNHVLFPKSSSVRTILFPLKGTGIDSETLLHTWITRYKYLRYLDLSDSSFETLPNSVAKLEHLRTLFLNNCKIKRFPHSLCKLHNLKFLSFRGCMELETLPKRLGMLVSLRKLYITTKQSVLPEDEFASLRNLHTLSFEYCANLKFLFRREQLTFLEVLIVQSCGSLQLLPLHNLPKLEVLFVSRCEMLNLNCEIPIHRLRMKFLHLEHCPKLHTLPQWIQESVDTLRTLLILNCDTLKMFPKWLTTMTRLKMLHIINCPKLLCLPSEMQGLTALDDLTIEGCPELCRKCEPQNGEYWSFIAHIKRVSIGETRKGKLLFRMLQQMRLRLRDQ</sequence>
<dbReference type="SUPFAM" id="SSF52058">
    <property type="entry name" value="L domain-like"/>
    <property type="match status" value="1"/>
</dbReference>
<evidence type="ECO:0000256" key="4">
    <source>
        <dbReference type="ARBA" id="ARBA00022840"/>
    </source>
</evidence>
<keyword evidence="2" id="KW-0547">Nucleotide-binding</keyword>
<dbReference type="PANTHER" id="PTHR36766:SF61">
    <property type="entry name" value="NB-ARC DOMAIN DISEASE RESISTANCE PROTEIN"/>
    <property type="match status" value="1"/>
</dbReference>
<feature type="domain" description="Disease resistance protein winged helix" evidence="7">
    <location>
        <begin position="443"/>
        <end position="513"/>
    </location>
</feature>
<dbReference type="SMR" id="V7CVR9"/>
<dbReference type="OMA" id="PVENICR"/>
<evidence type="ECO:0000259" key="7">
    <source>
        <dbReference type="Pfam" id="PF23559"/>
    </source>
</evidence>
<feature type="domain" description="Disease resistance N-terminal" evidence="6">
    <location>
        <begin position="11"/>
        <end position="98"/>
    </location>
</feature>
<organism evidence="9 10">
    <name type="scientific">Phaseolus vulgaris</name>
    <name type="common">Kidney bean</name>
    <name type="synonym">French bean</name>
    <dbReference type="NCBI Taxonomy" id="3885"/>
    <lineage>
        <taxon>Eukaryota</taxon>
        <taxon>Viridiplantae</taxon>
        <taxon>Streptophyta</taxon>
        <taxon>Embryophyta</taxon>
        <taxon>Tracheophyta</taxon>
        <taxon>Spermatophyta</taxon>
        <taxon>Magnoliopsida</taxon>
        <taxon>eudicotyledons</taxon>
        <taxon>Gunneridae</taxon>
        <taxon>Pentapetalae</taxon>
        <taxon>rosids</taxon>
        <taxon>fabids</taxon>
        <taxon>Fabales</taxon>
        <taxon>Fabaceae</taxon>
        <taxon>Papilionoideae</taxon>
        <taxon>50 kb inversion clade</taxon>
        <taxon>NPAAA clade</taxon>
        <taxon>indigoferoid/millettioid clade</taxon>
        <taxon>Phaseoleae</taxon>
        <taxon>Phaseolus</taxon>
    </lineage>
</organism>
<accession>V7CVR9</accession>
<dbReference type="InterPro" id="IPR038005">
    <property type="entry name" value="RX-like_CC"/>
</dbReference>
<dbReference type="OrthoDB" id="2018467at2759"/>
<evidence type="ECO:0000259" key="8">
    <source>
        <dbReference type="Pfam" id="PF23598"/>
    </source>
</evidence>
<keyword evidence="4" id="KW-0067">ATP-binding</keyword>
<reference evidence="10" key="1">
    <citation type="journal article" date="2014" name="Nat. Genet.">
        <title>A reference genome for common bean and genome-wide analysis of dual domestications.</title>
        <authorList>
            <person name="Schmutz J."/>
            <person name="McClean P.E."/>
            <person name="Mamidi S."/>
            <person name="Wu G.A."/>
            <person name="Cannon S.B."/>
            <person name="Grimwood J."/>
            <person name="Jenkins J."/>
            <person name="Shu S."/>
            <person name="Song Q."/>
            <person name="Chavarro C."/>
            <person name="Torres-Torres M."/>
            <person name="Geffroy V."/>
            <person name="Moghaddam S.M."/>
            <person name="Gao D."/>
            <person name="Abernathy B."/>
            <person name="Barry K."/>
            <person name="Blair M."/>
            <person name="Brick M.A."/>
            <person name="Chovatia M."/>
            <person name="Gepts P."/>
            <person name="Goodstein D.M."/>
            <person name="Gonzales M."/>
            <person name="Hellsten U."/>
            <person name="Hyten D.L."/>
            <person name="Jia G."/>
            <person name="Kelly J.D."/>
            <person name="Kudrna D."/>
            <person name="Lee R."/>
            <person name="Richard M.M."/>
            <person name="Miklas P.N."/>
            <person name="Osorno J.M."/>
            <person name="Rodrigues J."/>
            <person name="Thareau V."/>
            <person name="Urrea C.A."/>
            <person name="Wang M."/>
            <person name="Yu Y."/>
            <person name="Zhang M."/>
            <person name="Wing R.A."/>
            <person name="Cregan P.B."/>
            <person name="Rokhsar D.S."/>
            <person name="Jackson S.A."/>
        </authorList>
    </citation>
    <scope>NUCLEOTIDE SEQUENCE [LARGE SCALE GENOMIC DNA]</scope>
    <source>
        <strain evidence="10">cv. G19833</strain>
    </source>
</reference>
<evidence type="ECO:0000313" key="9">
    <source>
        <dbReference type="EMBL" id="ESW34199.1"/>
    </source>
</evidence>
<dbReference type="GO" id="GO:0006952">
    <property type="term" value="P:defense response"/>
    <property type="evidence" value="ECO:0007669"/>
    <property type="project" value="UniProtKB-KW"/>
</dbReference>